<gene>
    <name evidence="4" type="ORF">CSSPJE1EN2_LOCUS17659</name>
</gene>
<keyword evidence="5" id="KW-1185">Reference proteome</keyword>
<dbReference type="EMBL" id="OZ023705">
    <property type="protein sequence ID" value="CAK9875410.1"/>
    <property type="molecule type" value="Genomic_DNA"/>
</dbReference>
<proteinExistence type="predicted"/>
<dbReference type="InterPro" id="IPR050173">
    <property type="entry name" value="ABC_transporter_C-like"/>
</dbReference>
<accession>A0ABP1BJH8</accession>
<reference evidence="4" key="1">
    <citation type="submission" date="2024-03" db="EMBL/GenBank/DDBJ databases">
        <authorList>
            <consortium name="ELIXIR-Norway"/>
            <consortium name="Elixir Norway"/>
        </authorList>
    </citation>
    <scope>NUCLEOTIDE SEQUENCE</scope>
</reference>
<dbReference type="PANTHER" id="PTHR24223:SF415">
    <property type="entry name" value="FI20190P1"/>
    <property type="match status" value="1"/>
</dbReference>
<dbReference type="PANTHER" id="PTHR24223">
    <property type="entry name" value="ATP-BINDING CASSETTE SUB-FAMILY C"/>
    <property type="match status" value="1"/>
</dbReference>
<keyword evidence="3" id="KW-0812">Transmembrane</keyword>
<organism evidence="4 5">
    <name type="scientific">Sphagnum jensenii</name>
    <dbReference type="NCBI Taxonomy" id="128206"/>
    <lineage>
        <taxon>Eukaryota</taxon>
        <taxon>Viridiplantae</taxon>
        <taxon>Streptophyta</taxon>
        <taxon>Embryophyta</taxon>
        <taxon>Bryophyta</taxon>
        <taxon>Sphagnophytina</taxon>
        <taxon>Sphagnopsida</taxon>
        <taxon>Sphagnales</taxon>
        <taxon>Sphagnaceae</taxon>
        <taxon>Sphagnum</taxon>
    </lineage>
</organism>
<evidence type="ECO:0000313" key="5">
    <source>
        <dbReference type="Proteomes" id="UP001497522"/>
    </source>
</evidence>
<evidence type="ECO:0000256" key="3">
    <source>
        <dbReference type="SAM" id="Phobius"/>
    </source>
</evidence>
<keyword evidence="3" id="KW-1133">Transmembrane helix</keyword>
<evidence type="ECO:0000256" key="2">
    <source>
        <dbReference type="ARBA" id="ARBA00022840"/>
    </source>
</evidence>
<evidence type="ECO:0000313" key="4">
    <source>
        <dbReference type="EMBL" id="CAK9875410.1"/>
    </source>
</evidence>
<sequence>MDPLLNAGTKQPLEAADVPLLGASDLTLTVYRKLQSKWLQQEESSRSVWRASANAFWPQFVVIGGIVFAKSIVVYVGSLLIQRFSDFTAGTSRNYEYEGCVGRQSHGVGNIVSYMSTDSIYLLHNTWVLPLQLLLAMGVLSCSVGTAAIAGFGVLVIVAASSLLVAQKQQLCQVQVQALISLHPFFFA</sequence>
<name>A0ABP1BJH8_9BRYO</name>
<feature type="transmembrane region" description="Helical" evidence="3">
    <location>
        <begin position="60"/>
        <end position="81"/>
    </location>
</feature>
<keyword evidence="1" id="KW-0547">Nucleotide-binding</keyword>
<protein>
    <submittedName>
        <fullName evidence="4">Uncharacterized protein</fullName>
    </submittedName>
</protein>
<keyword evidence="3" id="KW-0472">Membrane</keyword>
<keyword evidence="2" id="KW-0067">ATP-binding</keyword>
<evidence type="ECO:0000256" key="1">
    <source>
        <dbReference type="ARBA" id="ARBA00022741"/>
    </source>
</evidence>
<feature type="transmembrane region" description="Helical" evidence="3">
    <location>
        <begin position="133"/>
        <end position="166"/>
    </location>
</feature>
<dbReference type="Proteomes" id="UP001497522">
    <property type="component" value="Chromosome 4"/>
</dbReference>